<evidence type="ECO:0000313" key="8">
    <source>
        <dbReference type="EMBL" id="JAC28501.1"/>
    </source>
</evidence>
<evidence type="ECO:0000256" key="4">
    <source>
        <dbReference type="ARBA" id="ARBA00023157"/>
    </source>
</evidence>
<keyword evidence="3 6" id="KW-0732">Signal</keyword>
<evidence type="ECO:0000256" key="6">
    <source>
        <dbReference type="RuleBase" id="RU369006"/>
    </source>
</evidence>
<dbReference type="GO" id="GO:0019957">
    <property type="term" value="F:C-C chemokine binding"/>
    <property type="evidence" value="ECO:0007669"/>
    <property type="project" value="InterPro"/>
</dbReference>
<dbReference type="Pfam" id="PF19429">
    <property type="entry name" value="EVA_Class_A"/>
    <property type="match status" value="1"/>
</dbReference>
<comment type="subcellular location">
    <subcellularLocation>
        <location evidence="1 6">Secreted</location>
    </subcellularLocation>
</comment>
<feature type="chain" id="PRO_5001521575" description="Evasin" evidence="7">
    <location>
        <begin position="23"/>
        <end position="106"/>
    </location>
</feature>
<evidence type="ECO:0000256" key="5">
    <source>
        <dbReference type="ARBA" id="ARBA00023180"/>
    </source>
</evidence>
<dbReference type="AlphaFoldDB" id="A0A023G2U9"/>
<keyword evidence="2 6" id="KW-0964">Secreted</keyword>
<dbReference type="EMBL" id="GBBM01006917">
    <property type="protein sequence ID" value="JAC28501.1"/>
    <property type="molecule type" value="mRNA"/>
</dbReference>
<sequence>MSSPTCLLYLLIVWAVSQVIVAATDRSSCKPREVQTEKGPIKAGCSAECQQGHNVRISHTEVECVSMTPGEYSRMGTAHHICRLGTCKGDTCEGGNLLIKCWKNCP</sequence>
<keyword evidence="4 6" id="KW-1015">Disulfide bond</keyword>
<feature type="signal peptide" evidence="7">
    <location>
        <begin position="1"/>
        <end position="22"/>
    </location>
</feature>
<evidence type="ECO:0000256" key="7">
    <source>
        <dbReference type="SAM" id="SignalP"/>
    </source>
</evidence>
<protein>
    <recommendedName>
        <fullName evidence="6">Evasin</fullName>
    </recommendedName>
</protein>
<evidence type="ECO:0000256" key="3">
    <source>
        <dbReference type="ARBA" id="ARBA00022729"/>
    </source>
</evidence>
<accession>A0A023G2U9</accession>
<reference evidence="8" key="1">
    <citation type="submission" date="2014-03" db="EMBL/GenBank/DDBJ databases">
        <title>The sialotranscriptome of Amblyomma triste, Amblyomma parvum and Amblyomma cajennense ticks, uncovered by 454-based RNA-seq.</title>
        <authorList>
            <person name="Garcia G.R."/>
            <person name="Gardinassi L.G."/>
            <person name="Ribeiro J.M."/>
            <person name="Anatriello E."/>
            <person name="Ferreira B.R."/>
            <person name="Moreira H.N."/>
            <person name="Mafra C."/>
            <person name="Olegario M.M."/>
            <person name="Szabo P.J."/>
            <person name="Miranda-Santos I.K."/>
            <person name="Maruyama S.R."/>
        </authorList>
    </citation>
    <scope>NUCLEOTIDE SEQUENCE</scope>
    <source>
        <strain evidence="8">Mato Grasso do Sul</strain>
        <tissue evidence="8">Salivary glands</tissue>
    </source>
</reference>
<organism evidence="8">
    <name type="scientific">Amblyomma triste</name>
    <name type="common">Neotropical tick</name>
    <dbReference type="NCBI Taxonomy" id="251400"/>
    <lineage>
        <taxon>Eukaryota</taxon>
        <taxon>Metazoa</taxon>
        <taxon>Ecdysozoa</taxon>
        <taxon>Arthropoda</taxon>
        <taxon>Chelicerata</taxon>
        <taxon>Arachnida</taxon>
        <taxon>Acari</taxon>
        <taxon>Parasitiformes</taxon>
        <taxon>Ixodida</taxon>
        <taxon>Ixodoidea</taxon>
        <taxon>Ixodidae</taxon>
        <taxon>Amblyomminae</taxon>
        <taxon>Amblyomma</taxon>
    </lineage>
</organism>
<name>A0A023G2U9_AMBTT</name>
<evidence type="ECO:0000256" key="2">
    <source>
        <dbReference type="ARBA" id="ARBA00022525"/>
    </source>
</evidence>
<evidence type="ECO:0000256" key="1">
    <source>
        <dbReference type="ARBA" id="ARBA00004613"/>
    </source>
</evidence>
<keyword evidence="5 6" id="KW-0325">Glycoprotein</keyword>
<dbReference type="InterPro" id="IPR045797">
    <property type="entry name" value="EVA_Class_A"/>
</dbReference>
<dbReference type="GO" id="GO:0005576">
    <property type="term" value="C:extracellular region"/>
    <property type="evidence" value="ECO:0007669"/>
    <property type="project" value="UniProtKB-SubCell"/>
</dbReference>
<proteinExistence type="evidence at transcript level"/>
<comment type="function">
    <text evidence="6">Salivary chemokine-binding protein which binds to host chemokines.</text>
</comment>
<dbReference type="Gene3D" id="2.30.130.100">
    <property type="match status" value="1"/>
</dbReference>